<dbReference type="SMART" id="SM00499">
    <property type="entry name" value="AAI"/>
    <property type="match status" value="1"/>
</dbReference>
<dbReference type="InterPro" id="IPR016140">
    <property type="entry name" value="Bifunc_inhib/LTP/seed_store"/>
</dbReference>
<evidence type="ECO:0000313" key="5">
    <source>
        <dbReference type="Proteomes" id="UP001187471"/>
    </source>
</evidence>
<dbReference type="InterPro" id="IPR036312">
    <property type="entry name" value="Bifun_inhib/LTP/seed_sf"/>
</dbReference>
<feature type="domain" description="Bifunctional inhibitor/plant lipid transfer protein/seed storage helical" evidence="3">
    <location>
        <begin position="62"/>
        <end position="127"/>
    </location>
</feature>
<evidence type="ECO:0000259" key="3">
    <source>
        <dbReference type="SMART" id="SM00499"/>
    </source>
</evidence>
<reference evidence="4" key="1">
    <citation type="submission" date="2022-12" db="EMBL/GenBank/DDBJ databases">
        <title>Draft genome assemblies for two species of Escallonia (Escalloniales).</title>
        <authorList>
            <person name="Chanderbali A."/>
            <person name="Dervinis C."/>
            <person name="Anghel I."/>
            <person name="Soltis D."/>
            <person name="Soltis P."/>
            <person name="Zapata F."/>
        </authorList>
    </citation>
    <scope>NUCLEOTIDE SEQUENCE</scope>
    <source>
        <strain evidence="4">UCBG92.1500</strain>
        <tissue evidence="4">Leaf</tissue>
    </source>
</reference>
<dbReference type="SUPFAM" id="SSF47699">
    <property type="entry name" value="Bifunctional inhibitor/lipid-transfer protein/seed storage 2S albumin"/>
    <property type="match status" value="1"/>
</dbReference>
<accession>A0AA88QTI3</accession>
<evidence type="ECO:0000313" key="4">
    <source>
        <dbReference type="EMBL" id="KAK2965665.1"/>
    </source>
</evidence>
<comment type="caution">
    <text evidence="4">The sequence shown here is derived from an EMBL/GenBank/DDBJ whole genome shotgun (WGS) entry which is preliminary data.</text>
</comment>
<protein>
    <recommendedName>
        <fullName evidence="3">Bifunctional inhibitor/plant lipid transfer protein/seed storage helical domain-containing protein</fullName>
    </recommendedName>
</protein>
<keyword evidence="1" id="KW-0813">Transport</keyword>
<organism evidence="4 5">
    <name type="scientific">Escallonia rubra</name>
    <dbReference type="NCBI Taxonomy" id="112253"/>
    <lineage>
        <taxon>Eukaryota</taxon>
        <taxon>Viridiplantae</taxon>
        <taxon>Streptophyta</taxon>
        <taxon>Embryophyta</taxon>
        <taxon>Tracheophyta</taxon>
        <taxon>Spermatophyta</taxon>
        <taxon>Magnoliopsida</taxon>
        <taxon>eudicotyledons</taxon>
        <taxon>Gunneridae</taxon>
        <taxon>Pentapetalae</taxon>
        <taxon>asterids</taxon>
        <taxon>campanulids</taxon>
        <taxon>Escalloniales</taxon>
        <taxon>Escalloniaceae</taxon>
        <taxon>Escallonia</taxon>
    </lineage>
</organism>
<proteinExistence type="predicted"/>
<dbReference type="Pfam" id="PF00234">
    <property type="entry name" value="Tryp_alpha_amyl"/>
    <property type="match status" value="1"/>
</dbReference>
<dbReference type="Proteomes" id="UP001187471">
    <property type="component" value="Unassembled WGS sequence"/>
</dbReference>
<dbReference type="GO" id="GO:0008289">
    <property type="term" value="F:lipid binding"/>
    <property type="evidence" value="ECO:0007669"/>
    <property type="project" value="UniProtKB-KW"/>
</dbReference>
<dbReference type="PANTHER" id="PTHR33214:SF30">
    <property type="entry name" value="BIFUNCTIONAL INHIBITOR_LIPID-TRANSFER PROTEIN_SEED STORAGE 2S ALBUMIN SUPERFAMILY PROTEIN"/>
    <property type="match status" value="1"/>
</dbReference>
<dbReference type="AlphaFoldDB" id="A0AA88QTI3"/>
<dbReference type="CDD" id="cd01959">
    <property type="entry name" value="nsLTP2"/>
    <property type="match status" value="1"/>
</dbReference>
<sequence length="127" mass="13701">MRPKPNASSPDQLPFFPFPLLKFWPSLSKWNMKALSCNTACAVLVLVLLTAEAVQVSVAVTCNAVQLSPCAGAISSSSPPSKLCCSKIREQKPCLCQYIKNPSLRQFVSSPNARKVASTCGVPFPRC</sequence>
<dbReference type="EMBL" id="JAVXUO010003193">
    <property type="protein sequence ID" value="KAK2965665.1"/>
    <property type="molecule type" value="Genomic_DNA"/>
</dbReference>
<dbReference type="InterPro" id="IPR033872">
    <property type="entry name" value="nsLTP2"/>
</dbReference>
<dbReference type="PANTHER" id="PTHR33214">
    <property type="entry name" value="BIFUNCTIONAL INHIBITOR/LIPID-TRANSFER PROTEIN/SEED STORAGE 2S ALBUMIN SUPERFAMILY PROTEIN"/>
    <property type="match status" value="1"/>
</dbReference>
<gene>
    <name evidence="4" type="ORF">RJ640_007671</name>
</gene>
<evidence type="ECO:0000256" key="2">
    <source>
        <dbReference type="ARBA" id="ARBA00023121"/>
    </source>
</evidence>
<evidence type="ECO:0000256" key="1">
    <source>
        <dbReference type="ARBA" id="ARBA00022448"/>
    </source>
</evidence>
<keyword evidence="2" id="KW-0446">Lipid-binding</keyword>
<dbReference type="GO" id="GO:0006869">
    <property type="term" value="P:lipid transport"/>
    <property type="evidence" value="ECO:0007669"/>
    <property type="project" value="InterPro"/>
</dbReference>
<keyword evidence="5" id="KW-1185">Reference proteome</keyword>
<dbReference type="Gene3D" id="1.10.110.10">
    <property type="entry name" value="Plant lipid-transfer and hydrophobic proteins"/>
    <property type="match status" value="1"/>
</dbReference>
<name>A0AA88QTI3_9ASTE</name>